<feature type="non-terminal residue" evidence="2">
    <location>
        <position position="257"/>
    </location>
</feature>
<proteinExistence type="predicted"/>
<comment type="caution">
    <text evidence="2">The sequence shown here is derived from an EMBL/GenBank/DDBJ whole genome shotgun (WGS) entry which is preliminary data.</text>
</comment>
<gene>
    <name evidence="2" type="ORF">KCU98_g2303</name>
</gene>
<protein>
    <recommendedName>
        <fullName evidence="1">BTB domain-containing protein</fullName>
    </recommendedName>
</protein>
<dbReference type="Pfam" id="PF00651">
    <property type="entry name" value="BTB"/>
    <property type="match status" value="1"/>
</dbReference>
<dbReference type="InterPro" id="IPR011333">
    <property type="entry name" value="SKP1/BTB/POZ_sf"/>
</dbReference>
<reference evidence="2" key="2">
    <citation type="submission" date="2021-08" db="EMBL/GenBank/DDBJ databases">
        <authorList>
            <person name="Gostincar C."/>
            <person name="Sun X."/>
            <person name="Song Z."/>
            <person name="Gunde-Cimerman N."/>
        </authorList>
    </citation>
    <scope>NUCLEOTIDE SEQUENCE</scope>
    <source>
        <strain evidence="2">EXF-9298</strain>
    </source>
</reference>
<dbReference type="Gene3D" id="3.30.710.10">
    <property type="entry name" value="Potassium Channel Kv1.1, Chain A"/>
    <property type="match status" value="1"/>
</dbReference>
<keyword evidence="3" id="KW-1185">Reference proteome</keyword>
<reference evidence="2" key="1">
    <citation type="journal article" date="2021" name="J Fungi (Basel)">
        <title>Virulence traits and population genomics of the black yeast Aureobasidium melanogenum.</title>
        <authorList>
            <person name="Cernosa A."/>
            <person name="Sun X."/>
            <person name="Gostincar C."/>
            <person name="Fang C."/>
            <person name="Gunde-Cimerman N."/>
            <person name="Song Z."/>
        </authorList>
    </citation>
    <scope>NUCLEOTIDE SEQUENCE</scope>
    <source>
        <strain evidence="2">EXF-9298</strain>
    </source>
</reference>
<dbReference type="Proteomes" id="UP000729357">
    <property type="component" value="Unassembled WGS sequence"/>
</dbReference>
<dbReference type="PANTHER" id="PTHR47843">
    <property type="entry name" value="BTB DOMAIN-CONTAINING PROTEIN-RELATED"/>
    <property type="match status" value="1"/>
</dbReference>
<dbReference type="EMBL" id="JAHFXS010000121">
    <property type="protein sequence ID" value="KAG9988862.1"/>
    <property type="molecule type" value="Genomic_DNA"/>
</dbReference>
<feature type="domain" description="BTB" evidence="1">
    <location>
        <begin position="10"/>
        <end position="81"/>
    </location>
</feature>
<name>A0A9P8K1A8_AURME</name>
<dbReference type="PROSITE" id="PS50097">
    <property type="entry name" value="BTB"/>
    <property type="match status" value="1"/>
</dbReference>
<dbReference type="InterPro" id="IPR000210">
    <property type="entry name" value="BTB/POZ_dom"/>
</dbReference>
<dbReference type="AlphaFoldDB" id="A0A9P8K1A8"/>
<accession>A0A9P8K1A8</accession>
<dbReference type="PANTHER" id="PTHR47843:SF2">
    <property type="entry name" value="BTB DOMAIN-CONTAINING PROTEIN"/>
    <property type="match status" value="1"/>
</dbReference>
<evidence type="ECO:0000313" key="3">
    <source>
        <dbReference type="Proteomes" id="UP000729357"/>
    </source>
</evidence>
<organism evidence="2 3">
    <name type="scientific">Aureobasidium melanogenum</name>
    <name type="common">Aureobasidium pullulans var. melanogenum</name>
    <dbReference type="NCBI Taxonomy" id="46634"/>
    <lineage>
        <taxon>Eukaryota</taxon>
        <taxon>Fungi</taxon>
        <taxon>Dikarya</taxon>
        <taxon>Ascomycota</taxon>
        <taxon>Pezizomycotina</taxon>
        <taxon>Dothideomycetes</taxon>
        <taxon>Dothideomycetidae</taxon>
        <taxon>Dothideales</taxon>
        <taxon>Saccotheciaceae</taxon>
        <taxon>Aureobasidium</taxon>
    </lineage>
</organism>
<evidence type="ECO:0000259" key="1">
    <source>
        <dbReference type="PROSITE" id="PS50097"/>
    </source>
</evidence>
<dbReference type="SUPFAM" id="SSF54695">
    <property type="entry name" value="POZ domain"/>
    <property type="match status" value="1"/>
</dbReference>
<sequence length="257" mass="28557">MSFRDLISGPAATVKVGQGPQAESFHVSRALLCNSSHYFVAALKGPFIEGQSQTIELKDEDPETFRTYVAWLYQGILKSQDIERALQGSQSFDQHIAELIVFADRRGTSELANDAISMLLSYMHKTRSVTLEAINCIYKNLPNSREIGGLRRLLAEQEARHSLLSLGDIDKWHRDFMADIIKAHKSNPLHFGDSLLSNIAIGGAGLCELVHVHVDQNQPCSSMAKNAYVLAVPPTQKRSNKKQKNNPTMSVIDLLKN</sequence>
<evidence type="ECO:0000313" key="2">
    <source>
        <dbReference type="EMBL" id="KAG9988862.1"/>
    </source>
</evidence>